<dbReference type="OrthoDB" id="2219495at2759"/>
<dbReference type="AlphaFoldDB" id="A0A1L7XJ06"/>
<evidence type="ECO:0000256" key="4">
    <source>
        <dbReference type="ARBA" id="ARBA00022827"/>
    </source>
</evidence>
<keyword evidence="3" id="KW-0285">Flavoprotein</keyword>
<name>A0A1L7XJ06_9HELO</name>
<evidence type="ECO:0000256" key="3">
    <source>
        <dbReference type="ARBA" id="ARBA00022630"/>
    </source>
</evidence>
<dbReference type="InterPro" id="IPR045170">
    <property type="entry name" value="MTOX"/>
</dbReference>
<comment type="cofactor">
    <cofactor evidence="1">
        <name>FAD</name>
        <dbReference type="ChEBI" id="CHEBI:57692"/>
    </cofactor>
</comment>
<keyword evidence="5" id="KW-0560">Oxidoreductase</keyword>
<evidence type="ECO:0000313" key="8">
    <source>
        <dbReference type="Proteomes" id="UP000184330"/>
    </source>
</evidence>
<keyword evidence="4" id="KW-0274">FAD</keyword>
<dbReference type="InterPro" id="IPR036188">
    <property type="entry name" value="FAD/NAD-bd_sf"/>
</dbReference>
<proteinExistence type="inferred from homology"/>
<dbReference type="PANTHER" id="PTHR10961:SF24">
    <property type="entry name" value="HYPOTHETICAL FRUCTOSYL AMINE:OXYGEN OXIDOREDUCTASE (EUROFUNG)"/>
    <property type="match status" value="1"/>
</dbReference>
<dbReference type="Gene3D" id="3.50.50.60">
    <property type="entry name" value="FAD/NAD(P)-binding domain"/>
    <property type="match status" value="1"/>
</dbReference>
<dbReference type="EMBL" id="FJOG01000029">
    <property type="protein sequence ID" value="CZR65025.1"/>
    <property type="molecule type" value="Genomic_DNA"/>
</dbReference>
<gene>
    <name evidence="7" type="ORF">PAC_14925</name>
</gene>
<evidence type="ECO:0000259" key="6">
    <source>
        <dbReference type="Pfam" id="PF01266"/>
    </source>
</evidence>
<accession>A0A1L7XJ06</accession>
<evidence type="ECO:0000256" key="2">
    <source>
        <dbReference type="ARBA" id="ARBA00010989"/>
    </source>
</evidence>
<keyword evidence="8" id="KW-1185">Reference proteome</keyword>
<evidence type="ECO:0000256" key="5">
    <source>
        <dbReference type="ARBA" id="ARBA00023002"/>
    </source>
</evidence>
<organism evidence="7 8">
    <name type="scientific">Phialocephala subalpina</name>
    <dbReference type="NCBI Taxonomy" id="576137"/>
    <lineage>
        <taxon>Eukaryota</taxon>
        <taxon>Fungi</taxon>
        <taxon>Dikarya</taxon>
        <taxon>Ascomycota</taxon>
        <taxon>Pezizomycotina</taxon>
        <taxon>Leotiomycetes</taxon>
        <taxon>Helotiales</taxon>
        <taxon>Mollisiaceae</taxon>
        <taxon>Phialocephala</taxon>
        <taxon>Phialocephala fortinii species complex</taxon>
    </lineage>
</organism>
<evidence type="ECO:0000256" key="1">
    <source>
        <dbReference type="ARBA" id="ARBA00001974"/>
    </source>
</evidence>
<reference evidence="7 8" key="1">
    <citation type="submission" date="2016-03" db="EMBL/GenBank/DDBJ databases">
        <authorList>
            <person name="Ploux O."/>
        </authorList>
    </citation>
    <scope>NUCLEOTIDE SEQUENCE [LARGE SCALE GENOMIC DNA]</scope>
    <source>
        <strain evidence="7 8">UAMH 11012</strain>
    </source>
</reference>
<dbReference type="STRING" id="576137.A0A1L7XJ06"/>
<sequence length="465" mass="51404">MSSSSPDLNSSTLIIGAGTWGCSTALHLARRGYKNVTVLDPYPVPSPISAGNDINKIVEQGTPISLPFPPSPLTDNHFNTNPGSFSDGEEGASISETLLQLATEGWLTDPIFKPYYHNTGYIICAHTPDGLTQLTKREMLDQKADFEWLDTPAAFRATMPEGVLTGNFPRWKGGFKRTGAGWVFARGALVSAYKEAKRLGVTFITGAKGGVKELLIENGDVIGAVTNHGKQYRAKTTILAAGANAPQLLDMKDQLRPTAWTLAHIKMSREECKLYKDLPVLFNIESGFFMEPDAEKHELKICDEHPGYCNWTVSPSGNKESIPFAKHQIPLEAETRVRGFLKDTMPQLASRPFSFARICWCADTPDRNFLIDRHPEYPSLVLAVGGSGHGFMHITSVGGFVADTVEGKLDQRLKKAFRWRPETAVGRNWEDVQGRRGGPNKMMDFGNVKENEWTHIQERAMGPRL</sequence>
<dbReference type="InterPro" id="IPR006076">
    <property type="entry name" value="FAD-dep_OxRdtase"/>
</dbReference>
<comment type="similarity">
    <text evidence="2">Belongs to the MSOX/MTOX family.</text>
</comment>
<dbReference type="GO" id="GO:0051698">
    <property type="term" value="F:saccharopine oxidase activity"/>
    <property type="evidence" value="ECO:0007669"/>
    <property type="project" value="TreeGrafter"/>
</dbReference>
<dbReference type="GO" id="GO:0008115">
    <property type="term" value="F:sarcosine oxidase activity"/>
    <property type="evidence" value="ECO:0007669"/>
    <property type="project" value="TreeGrafter"/>
</dbReference>
<evidence type="ECO:0000313" key="7">
    <source>
        <dbReference type="EMBL" id="CZR65025.1"/>
    </source>
</evidence>
<dbReference type="Proteomes" id="UP000184330">
    <property type="component" value="Unassembled WGS sequence"/>
</dbReference>
<dbReference type="Pfam" id="PF01266">
    <property type="entry name" value="DAO"/>
    <property type="match status" value="1"/>
</dbReference>
<dbReference type="PANTHER" id="PTHR10961">
    <property type="entry name" value="PEROXISOMAL SARCOSINE OXIDASE"/>
    <property type="match status" value="1"/>
</dbReference>
<protein>
    <submittedName>
        <fullName evidence="7">Related to fructosyl amino acid oxidase</fullName>
    </submittedName>
</protein>
<dbReference type="SUPFAM" id="SSF51905">
    <property type="entry name" value="FAD/NAD(P)-binding domain"/>
    <property type="match status" value="1"/>
</dbReference>
<dbReference type="GO" id="GO:0050660">
    <property type="term" value="F:flavin adenine dinucleotide binding"/>
    <property type="evidence" value="ECO:0007669"/>
    <property type="project" value="InterPro"/>
</dbReference>
<feature type="domain" description="FAD dependent oxidoreductase" evidence="6">
    <location>
        <begin position="13"/>
        <end position="403"/>
    </location>
</feature>
<dbReference type="Gene3D" id="3.30.9.10">
    <property type="entry name" value="D-Amino Acid Oxidase, subunit A, domain 2"/>
    <property type="match status" value="1"/>
</dbReference>